<gene>
    <name evidence="2" type="ORF">DXH47_08780</name>
</gene>
<comment type="caution">
    <text evidence="2">The sequence shown here is derived from an EMBL/GenBank/DDBJ whole genome shotgun (WGS) entry which is preliminary data.</text>
</comment>
<dbReference type="OrthoDB" id="2084678at2"/>
<evidence type="ECO:0000313" key="2">
    <source>
        <dbReference type="EMBL" id="RXI77596.1"/>
    </source>
</evidence>
<accession>A0A4Q0VGB1</accession>
<dbReference type="Gene3D" id="3.10.450.50">
    <property type="match status" value="1"/>
</dbReference>
<dbReference type="InterPro" id="IPR037401">
    <property type="entry name" value="SnoaL-like"/>
</dbReference>
<sequence>MTYGEAESTLILNRLVTQWGLYADQHRVADQVALMTPTATFRVYRDDHVVTELTGTDDLTQALTRWGQRYPKHFTLTAQPLITLDTDNGTADGQVNAQIKTVGDKGITSVFSVRFDDHYAFNGENWAIASRDAHVIMVSTRSDS</sequence>
<feature type="domain" description="SnoaL-like" evidence="1">
    <location>
        <begin position="11"/>
        <end position="132"/>
    </location>
</feature>
<dbReference type="AlphaFoldDB" id="A0A4Q0VGB1"/>
<name>A0A4Q0VGB1_9LACO</name>
<evidence type="ECO:0000259" key="1">
    <source>
        <dbReference type="Pfam" id="PF13577"/>
    </source>
</evidence>
<dbReference type="Proteomes" id="UP000290602">
    <property type="component" value="Unassembled WGS sequence"/>
</dbReference>
<protein>
    <recommendedName>
        <fullName evidence="1">SnoaL-like domain-containing protein</fullName>
    </recommendedName>
</protein>
<dbReference type="SUPFAM" id="SSF54427">
    <property type="entry name" value="NTF2-like"/>
    <property type="match status" value="1"/>
</dbReference>
<dbReference type="RefSeq" id="WP_129032960.1">
    <property type="nucleotide sequence ID" value="NZ_CP059603.1"/>
</dbReference>
<reference evidence="2 3" key="1">
    <citation type="submission" date="2018-08" db="EMBL/GenBank/DDBJ databases">
        <title>Lactobacillus suantsai sp. nov., isolated from traditional fermented suan-tsai in Taiwan.</title>
        <authorList>
            <person name="Huang C.-H."/>
        </authorList>
    </citation>
    <scope>NUCLEOTIDE SEQUENCE [LARGE SCALE GENOMIC DNA]</scope>
    <source>
        <strain evidence="2 3">BCRC 12945</strain>
    </source>
</reference>
<dbReference type="InterPro" id="IPR032710">
    <property type="entry name" value="NTF2-like_dom_sf"/>
</dbReference>
<proteinExistence type="predicted"/>
<organism evidence="2 3">
    <name type="scientific">Levilactobacillus suantsaii</name>
    <dbReference type="NCBI Taxonomy" id="2292255"/>
    <lineage>
        <taxon>Bacteria</taxon>
        <taxon>Bacillati</taxon>
        <taxon>Bacillota</taxon>
        <taxon>Bacilli</taxon>
        <taxon>Lactobacillales</taxon>
        <taxon>Lactobacillaceae</taxon>
        <taxon>Levilactobacillus</taxon>
    </lineage>
</organism>
<dbReference type="EMBL" id="QXIL01000019">
    <property type="protein sequence ID" value="RXI77596.1"/>
    <property type="molecule type" value="Genomic_DNA"/>
</dbReference>
<evidence type="ECO:0000313" key="3">
    <source>
        <dbReference type="Proteomes" id="UP000290602"/>
    </source>
</evidence>
<keyword evidence="3" id="KW-1185">Reference proteome</keyword>
<dbReference type="Pfam" id="PF13577">
    <property type="entry name" value="SnoaL_4"/>
    <property type="match status" value="1"/>
</dbReference>